<feature type="compositionally biased region" description="Basic and acidic residues" evidence="2">
    <location>
        <begin position="250"/>
        <end position="266"/>
    </location>
</feature>
<dbReference type="Proteomes" id="UP001152797">
    <property type="component" value="Unassembled WGS sequence"/>
</dbReference>
<name>A0A9P1FZB0_9DINO</name>
<evidence type="ECO:0000256" key="1">
    <source>
        <dbReference type="SAM" id="Coils"/>
    </source>
</evidence>
<evidence type="ECO:0000313" key="4">
    <source>
        <dbReference type="EMBL" id="CAL1145570.1"/>
    </source>
</evidence>
<feature type="region of interest" description="Disordered" evidence="2">
    <location>
        <begin position="177"/>
        <end position="267"/>
    </location>
</feature>
<evidence type="ECO:0000256" key="2">
    <source>
        <dbReference type="SAM" id="MobiDB-lite"/>
    </source>
</evidence>
<evidence type="ECO:0000313" key="5">
    <source>
        <dbReference type="EMBL" id="CAL4779507.1"/>
    </source>
</evidence>
<feature type="coiled-coil region" evidence="1">
    <location>
        <begin position="289"/>
        <end position="354"/>
    </location>
</feature>
<sequence length="612" mass="67325">MGLPGTDYFRSASGRHFVCAQPNYGIDLQELADDRNELTSLVAKVVPGQLLELQEVRGDWGYGIPMLYRDGAQAGALPLPGGRGAAGIFRLDWVKLVLLGPGLRRVDVDVDGTMKDFSPEKPKNFYERFEAICRRKALDRVASNVDAGETKEVPSADEGASRPLAEVILEEIIKADCQDPAPPPGLGPSAGTVFSPSRSTSSGEAHDADDDEGSPKRRATLGRRPRLARDGRHGLSPEAFSSHAQSPMRIVKDETGDDSKLEETGRRQRHNTLSSLLQANRTGKLQRLLENLRREQQDMVRSAVDLQDLKERFKVAMLSAHRTGELQKVAEKLATEVERRADDFQRLKERALESLLRMKRAGELDRMAQEMRTASEAQAVEDARPALSAKQRALQSLLEMKRSGELQLLAEEMDSAQKALEAKAAQLRGLRGAASLGNGELERLVDQMTEELESQAESIRSRVRKGLLRAHRRGELQDLRQELDELADEVPSMPSKQRAKRWQETISSDSEPENVRRRDDDLSSNEGSDADTKQLDGAAAVSRWQAQANKPRKRWADMTTSSDSDLDPVGSQAGRAVGPLPVASKAVRAISASARPQNPSTAASSHDPPKRA</sequence>
<feature type="region of interest" description="Disordered" evidence="2">
    <location>
        <begin position="486"/>
        <end position="612"/>
    </location>
</feature>
<protein>
    <submittedName>
        <fullName evidence="5">Inositol-1,4,5-trisphosphate 5-phosphatase 1</fullName>
    </submittedName>
</protein>
<dbReference type="EMBL" id="CAMXCT020001680">
    <property type="protein sequence ID" value="CAL1145570.1"/>
    <property type="molecule type" value="Genomic_DNA"/>
</dbReference>
<reference evidence="4" key="2">
    <citation type="submission" date="2024-04" db="EMBL/GenBank/DDBJ databases">
        <authorList>
            <person name="Chen Y."/>
            <person name="Shah S."/>
            <person name="Dougan E. K."/>
            <person name="Thang M."/>
            <person name="Chan C."/>
        </authorList>
    </citation>
    <scope>NUCLEOTIDE SEQUENCE [LARGE SCALE GENOMIC DNA]</scope>
</reference>
<gene>
    <name evidence="3" type="ORF">C1SCF055_LOCUS19042</name>
</gene>
<proteinExistence type="predicted"/>
<evidence type="ECO:0000313" key="3">
    <source>
        <dbReference type="EMBL" id="CAI3992195.1"/>
    </source>
</evidence>
<feature type="compositionally biased region" description="Polar residues" evidence="2">
    <location>
        <begin position="192"/>
        <end position="203"/>
    </location>
</feature>
<keyword evidence="1" id="KW-0175">Coiled coil</keyword>
<dbReference type="EMBL" id="CAMXCT030001680">
    <property type="protein sequence ID" value="CAL4779507.1"/>
    <property type="molecule type" value="Genomic_DNA"/>
</dbReference>
<keyword evidence="6" id="KW-1185">Reference proteome</keyword>
<reference evidence="3" key="1">
    <citation type="submission" date="2022-10" db="EMBL/GenBank/DDBJ databases">
        <authorList>
            <person name="Chen Y."/>
            <person name="Dougan E. K."/>
            <person name="Chan C."/>
            <person name="Rhodes N."/>
            <person name="Thang M."/>
        </authorList>
    </citation>
    <scope>NUCLEOTIDE SEQUENCE</scope>
</reference>
<dbReference type="EMBL" id="CAMXCT010001680">
    <property type="protein sequence ID" value="CAI3992195.1"/>
    <property type="molecule type" value="Genomic_DNA"/>
</dbReference>
<feature type="compositionally biased region" description="Basic residues" evidence="2">
    <location>
        <begin position="216"/>
        <end position="226"/>
    </location>
</feature>
<feature type="compositionally biased region" description="Polar residues" evidence="2">
    <location>
        <begin position="594"/>
        <end position="604"/>
    </location>
</feature>
<comment type="caution">
    <text evidence="3">The sequence shown here is derived from an EMBL/GenBank/DDBJ whole genome shotgun (WGS) entry which is preliminary data.</text>
</comment>
<evidence type="ECO:0000313" key="6">
    <source>
        <dbReference type="Proteomes" id="UP001152797"/>
    </source>
</evidence>
<accession>A0A9P1FZB0</accession>
<organism evidence="3">
    <name type="scientific">Cladocopium goreaui</name>
    <dbReference type="NCBI Taxonomy" id="2562237"/>
    <lineage>
        <taxon>Eukaryota</taxon>
        <taxon>Sar</taxon>
        <taxon>Alveolata</taxon>
        <taxon>Dinophyceae</taxon>
        <taxon>Suessiales</taxon>
        <taxon>Symbiodiniaceae</taxon>
        <taxon>Cladocopium</taxon>
    </lineage>
</organism>
<dbReference type="AlphaFoldDB" id="A0A9P1FZB0"/>